<dbReference type="PANTHER" id="PTHR24049">
    <property type="entry name" value="CRUMBS FAMILY MEMBER"/>
    <property type="match status" value="1"/>
</dbReference>
<evidence type="ECO:0000256" key="3">
    <source>
        <dbReference type="ARBA" id="ARBA00022737"/>
    </source>
</evidence>
<feature type="chain" id="PRO_5027078251" evidence="8">
    <location>
        <begin position="19"/>
        <end position="1126"/>
    </location>
</feature>
<dbReference type="GO" id="GO:0007157">
    <property type="term" value="P:heterophilic cell-cell adhesion via plasma membrane cell adhesion molecules"/>
    <property type="evidence" value="ECO:0007669"/>
    <property type="project" value="TreeGrafter"/>
</dbReference>
<feature type="disulfide bond" evidence="6">
    <location>
        <begin position="872"/>
        <end position="881"/>
    </location>
</feature>
<dbReference type="PROSITE" id="PS51390">
    <property type="entry name" value="WAP"/>
    <property type="match status" value="1"/>
</dbReference>
<organism evidence="11 12">
    <name type="scientific">Mytilus coruscus</name>
    <name type="common">Sea mussel</name>
    <dbReference type="NCBI Taxonomy" id="42192"/>
    <lineage>
        <taxon>Eukaryota</taxon>
        <taxon>Metazoa</taxon>
        <taxon>Spiralia</taxon>
        <taxon>Lophotrochozoa</taxon>
        <taxon>Mollusca</taxon>
        <taxon>Bivalvia</taxon>
        <taxon>Autobranchia</taxon>
        <taxon>Pteriomorphia</taxon>
        <taxon>Mytilida</taxon>
        <taxon>Mytiloidea</taxon>
        <taxon>Mytilidae</taxon>
        <taxon>Mytilinae</taxon>
        <taxon>Mytilus</taxon>
    </lineage>
</organism>
<feature type="disulfide bond" evidence="6">
    <location>
        <begin position="911"/>
        <end position="920"/>
    </location>
</feature>
<evidence type="ECO:0000313" key="11">
    <source>
        <dbReference type="EMBL" id="CAC5412867.1"/>
    </source>
</evidence>
<dbReference type="CDD" id="cd00054">
    <property type="entry name" value="EGF_CA"/>
    <property type="match status" value="3"/>
</dbReference>
<keyword evidence="4 6" id="KW-1015">Disulfide bond</keyword>
<keyword evidence="5" id="KW-0325">Glycoprotein</keyword>
<dbReference type="SUPFAM" id="SSF57196">
    <property type="entry name" value="EGF/Laminin"/>
    <property type="match status" value="17"/>
</dbReference>
<feature type="compositionally biased region" description="Polar residues" evidence="7">
    <location>
        <begin position="1074"/>
        <end position="1086"/>
    </location>
</feature>
<feature type="domain" description="EGF-like" evidence="9">
    <location>
        <begin position="762"/>
        <end position="802"/>
    </location>
</feature>
<dbReference type="InterPro" id="IPR008197">
    <property type="entry name" value="WAP_dom"/>
</dbReference>
<feature type="disulfide bond" evidence="6">
    <location>
        <begin position="316"/>
        <end position="325"/>
    </location>
</feature>
<dbReference type="Pfam" id="PF00008">
    <property type="entry name" value="EGF"/>
    <property type="match status" value="7"/>
</dbReference>
<dbReference type="GO" id="GO:0005886">
    <property type="term" value="C:plasma membrane"/>
    <property type="evidence" value="ECO:0007669"/>
    <property type="project" value="TreeGrafter"/>
</dbReference>
<dbReference type="GO" id="GO:0032991">
    <property type="term" value="C:protein-containing complex"/>
    <property type="evidence" value="ECO:0007669"/>
    <property type="project" value="TreeGrafter"/>
</dbReference>
<feature type="region of interest" description="Disordered" evidence="7">
    <location>
        <begin position="1041"/>
        <end position="1092"/>
    </location>
</feature>
<feature type="disulfide bond" evidence="6">
    <location>
        <begin position="400"/>
        <end position="409"/>
    </location>
</feature>
<dbReference type="PROSITE" id="PS50026">
    <property type="entry name" value="EGF_3"/>
    <property type="match status" value="20"/>
</dbReference>
<sequence>MGLNKLIIFLTWIGVVHSFYRNTACDTNPCQHDGTCEIHGTDGYVCQCKGNWHGLTCGEFRCPVFTCSADLPFTSCAAAPCDVQTCPNYKNAFCCNNYCGGCNAFFYTGGKGIKIPSAQCGSTQVSTDPCNPNPCKNYGLCVKKDYHYKCQCAVGWTGPTCLGLQPEEKNYCLPNPCKNGGVCYQQFKKDGFAEDGYSCVCMGGHTGFNCDKSSNPCDPNPCNHGGVCTQTGDGSYTCTCTTGYYGKTCNDIANPCEPNPCKNGFCVGSADTGTYTCICTKGYYGQLCEWNPCNPYNPCKNGGTCHTDGTNWSCKCPKRYYGSECSEEEKCPTIPIGTAGSCDEKCSSDDTCAPGQLCCSNGCGHECMGGALATPGSCDFNQCANGGTCSYSSGTYSCKCPQGYSGILCDIYNNPCEPNPCKHGGNCFTSGQGTTYFCECASDYYGNNCENFNDPCSPNPCNNDGSCQRDGIYYKCTCKKGYTGPRCSGEINACSIQPCNNGGTCHTHWADFYCTCKDGYNGKTCNDVVDSCSPNPCRNSGTCTRKPFNEFLCSCSTGYTGLVCQDTEVPDPCKDNPCQNGGYCVVDGHSYWCKCKTGYTGSLCEVPPNLCSNQPCRNGGTCEITPDGSYSCRCTREYFGRTCTEKNLCFPNPCENSGKCAIRGSNPFCECIKEWTGPFCSDPVTPSDSCNPNPCRNEGTCSVTQVGFSCKCKHPYTGNTCESILNPCVPNRCENGASCDPEGSNSFKCTCTSGWTGQLCADRDACSPTPCANGGVCTNTAGPAGTEFSCACINRWTGPTCSIPPSNPCVMDLCMNLGTCVVQPDFTPRCVCTSRWTGTRCETATADNPCKNNPCTNGGSCILEPNGFSCNCPNDRTGNRCQFAATLCNPGPCMNGGTCTVVLGQIETCKCLDGWKGTRCELTDPCFPFPCQPNEVCVDNNGQAGCEGEGVTILSAKKKLIAIAKDELIMFLKAYEANPCSWTNIIAEMMVNVTALHQDLQDLYRRNQIRKIKELELRLTVPKTPAVNKDVDAGKTAAVVDNVPPQNAGHNSENEQQPTSSQVDTHRKNLADGMSSNDTEKSSTSPHQRKRRNAQNAQLLILLEKINCCITSLLEKLCRKSLKTWE</sequence>
<feature type="disulfide bond" evidence="6">
    <location>
        <begin position="555"/>
        <end position="564"/>
    </location>
</feature>
<feature type="disulfide bond" evidence="6">
    <location>
        <begin position="516"/>
        <end position="525"/>
    </location>
</feature>
<dbReference type="PROSITE" id="PS00022">
    <property type="entry name" value="EGF_1"/>
    <property type="match status" value="20"/>
</dbReference>
<dbReference type="SMART" id="SM00181">
    <property type="entry name" value="EGF"/>
    <property type="match status" value="20"/>
</dbReference>
<feature type="domain" description="EGF-like" evidence="9">
    <location>
        <begin position="490"/>
        <end position="526"/>
    </location>
</feature>
<feature type="domain" description="WAP" evidence="10">
    <location>
        <begin position="325"/>
        <end position="371"/>
    </location>
</feature>
<comment type="caution">
    <text evidence="6">Lacks conserved residue(s) required for the propagation of feature annotation.</text>
</comment>
<dbReference type="Pfam" id="PF25024">
    <property type="entry name" value="EGF_TEN"/>
    <property type="match status" value="1"/>
</dbReference>
<evidence type="ECO:0000256" key="8">
    <source>
        <dbReference type="SAM" id="SignalP"/>
    </source>
</evidence>
<gene>
    <name evidence="11" type="ORF">MCOR_45839</name>
</gene>
<feature type="disulfide bond" evidence="6">
    <location>
        <begin position="421"/>
        <end position="438"/>
    </location>
</feature>
<dbReference type="GO" id="GO:0045197">
    <property type="term" value="P:establishment or maintenance of epithelial cell apical/basal polarity"/>
    <property type="evidence" value="ECO:0007669"/>
    <property type="project" value="TreeGrafter"/>
</dbReference>
<feature type="domain" description="EGF-like" evidence="9">
    <location>
        <begin position="213"/>
        <end position="250"/>
    </location>
</feature>
<feature type="disulfide bond" evidence="6">
    <location>
        <begin position="240"/>
        <end position="249"/>
    </location>
</feature>
<name>A0A6J8DXQ6_MYTCO</name>
<feature type="domain" description="EGF-like" evidence="9">
    <location>
        <begin position="126"/>
        <end position="162"/>
    </location>
</feature>
<keyword evidence="3" id="KW-0677">Repeat</keyword>
<feature type="disulfide bond" evidence="6">
    <location>
        <begin position="201"/>
        <end position="210"/>
    </location>
</feature>
<feature type="domain" description="EGF-like" evidence="9">
    <location>
        <begin position="21"/>
        <end position="58"/>
    </location>
</feature>
<dbReference type="SMART" id="SM00217">
    <property type="entry name" value="WAP"/>
    <property type="match status" value="1"/>
</dbReference>
<feature type="domain" description="EGF-like" evidence="9">
    <location>
        <begin position="252"/>
        <end position="289"/>
    </location>
</feature>
<feature type="disulfide bond" evidence="6">
    <location>
        <begin position="751"/>
        <end position="760"/>
    </location>
</feature>
<keyword evidence="1 6" id="KW-0245">EGF-like domain</keyword>
<dbReference type="FunFam" id="2.10.25.10:FF:000095">
    <property type="entry name" value="Notch, isoform B"/>
    <property type="match status" value="2"/>
</dbReference>
<feature type="disulfide bond" evidence="6">
    <location>
        <begin position="279"/>
        <end position="288"/>
    </location>
</feature>
<feature type="domain" description="EGF-like" evidence="9">
    <location>
        <begin position="452"/>
        <end position="488"/>
    </location>
</feature>
<evidence type="ECO:0000256" key="5">
    <source>
        <dbReference type="ARBA" id="ARBA00023180"/>
    </source>
</evidence>
<feature type="disulfide bond" evidence="6">
    <location>
        <begin position="440"/>
        <end position="449"/>
    </location>
</feature>
<feature type="signal peptide" evidence="8">
    <location>
        <begin position="1"/>
        <end position="18"/>
    </location>
</feature>
<feature type="domain" description="EGF-like" evidence="9">
    <location>
        <begin position="374"/>
        <end position="410"/>
    </location>
</feature>
<dbReference type="AlphaFoldDB" id="A0A6J8DXQ6"/>
<evidence type="ECO:0000256" key="1">
    <source>
        <dbReference type="ARBA" id="ARBA00022536"/>
    </source>
</evidence>
<evidence type="ECO:0000259" key="9">
    <source>
        <dbReference type="PROSITE" id="PS50026"/>
    </source>
</evidence>
<dbReference type="SUPFAM" id="SSF57184">
    <property type="entry name" value="Growth factor receptor domain"/>
    <property type="match status" value="1"/>
</dbReference>
<feature type="disulfide bond" evidence="6">
    <location>
        <begin position="478"/>
        <end position="487"/>
    </location>
</feature>
<feature type="domain" description="EGF-like" evidence="9">
    <location>
        <begin position="645"/>
        <end position="681"/>
    </location>
</feature>
<feature type="disulfide bond" evidence="6">
    <location>
        <begin position="832"/>
        <end position="841"/>
    </location>
</feature>
<dbReference type="GO" id="GO:0005576">
    <property type="term" value="C:extracellular region"/>
    <property type="evidence" value="ECO:0007669"/>
    <property type="project" value="InterPro"/>
</dbReference>
<dbReference type="InterPro" id="IPR051022">
    <property type="entry name" value="Notch_Cell-Fate_Det"/>
</dbReference>
<evidence type="ECO:0000256" key="4">
    <source>
        <dbReference type="ARBA" id="ARBA00023157"/>
    </source>
</evidence>
<feature type="domain" description="EGF-like" evidence="9">
    <location>
        <begin position="724"/>
        <end position="761"/>
    </location>
</feature>
<feature type="domain" description="EGF-like" evidence="9">
    <location>
        <begin position="412"/>
        <end position="450"/>
    </location>
</feature>
<dbReference type="InterPro" id="IPR000742">
    <property type="entry name" value="EGF"/>
</dbReference>
<evidence type="ECO:0000313" key="12">
    <source>
        <dbReference type="Proteomes" id="UP000507470"/>
    </source>
</evidence>
<feature type="disulfide bond" evidence="6">
    <location>
        <begin position="48"/>
        <end position="57"/>
    </location>
</feature>
<feature type="domain" description="EGF-like" evidence="9">
    <location>
        <begin position="607"/>
        <end position="644"/>
    </location>
</feature>
<dbReference type="InterPro" id="IPR001881">
    <property type="entry name" value="EGF-like_Ca-bd_dom"/>
</dbReference>
<proteinExistence type="predicted"/>
<feature type="disulfide bond" evidence="6">
    <location>
        <begin position="152"/>
        <end position="161"/>
    </location>
</feature>
<protein>
    <submittedName>
        <fullName evidence="11">Uncharacterized protein</fullName>
    </submittedName>
</protein>
<evidence type="ECO:0000256" key="7">
    <source>
        <dbReference type="SAM" id="MobiDB-lite"/>
    </source>
</evidence>
<accession>A0A6J8DXQ6</accession>
<feature type="disulfide bond" evidence="6">
    <location>
        <begin position="792"/>
        <end position="801"/>
    </location>
</feature>
<reference evidence="11 12" key="1">
    <citation type="submission" date="2020-06" db="EMBL/GenBank/DDBJ databases">
        <authorList>
            <person name="Li R."/>
            <person name="Bekaert M."/>
        </authorList>
    </citation>
    <scope>NUCLEOTIDE SEQUENCE [LARGE SCALE GENOMIC DNA]</scope>
    <source>
        <strain evidence="12">wild</strain>
    </source>
</reference>
<feature type="domain" description="EGF-like" evidence="9">
    <location>
        <begin position="569"/>
        <end position="605"/>
    </location>
</feature>
<feature type="domain" description="EGF-like" evidence="9">
    <location>
        <begin position="290"/>
        <end position="326"/>
    </location>
</feature>
<feature type="domain" description="EGF-like" evidence="9">
    <location>
        <begin position="686"/>
        <end position="722"/>
    </location>
</feature>
<feature type="compositionally biased region" description="Polar residues" evidence="7">
    <location>
        <begin position="1044"/>
        <end position="1063"/>
    </location>
</feature>
<feature type="disulfide bond" evidence="6">
    <location>
        <begin position="671"/>
        <end position="680"/>
    </location>
</feature>
<keyword evidence="2 8" id="KW-0732">Signal</keyword>
<evidence type="ECO:0000256" key="2">
    <source>
        <dbReference type="ARBA" id="ARBA00022729"/>
    </source>
</evidence>
<feature type="disulfide bond" evidence="6">
    <location>
        <begin position="634"/>
        <end position="643"/>
    </location>
</feature>
<feature type="domain" description="EGF-like" evidence="9">
    <location>
        <begin position="168"/>
        <end position="211"/>
    </location>
</feature>
<dbReference type="Gene3D" id="2.10.25.10">
    <property type="entry name" value="Laminin"/>
    <property type="match status" value="20"/>
</dbReference>
<feature type="domain" description="EGF-like" evidence="9">
    <location>
        <begin position="805"/>
        <end position="842"/>
    </location>
</feature>
<dbReference type="InterPro" id="IPR009030">
    <property type="entry name" value="Growth_fac_rcpt_cys_sf"/>
</dbReference>
<feature type="domain" description="EGF-like" evidence="9">
    <location>
        <begin position="846"/>
        <end position="882"/>
    </location>
</feature>
<evidence type="ECO:0000259" key="10">
    <source>
        <dbReference type="PROSITE" id="PS51390"/>
    </source>
</evidence>
<dbReference type="SMART" id="SM00179">
    <property type="entry name" value="EGF_CA"/>
    <property type="match status" value="14"/>
</dbReference>
<feature type="disulfide bond" evidence="6">
    <location>
        <begin position="595"/>
        <end position="604"/>
    </location>
</feature>
<dbReference type="FunFam" id="2.10.25.10:FF:000255">
    <property type="entry name" value="Sushi, nidogen and EGF-like domains 1"/>
    <property type="match status" value="1"/>
</dbReference>
<dbReference type="Proteomes" id="UP000507470">
    <property type="component" value="Unassembled WGS sequence"/>
</dbReference>
<feature type="domain" description="EGF-like" evidence="9">
    <location>
        <begin position="528"/>
        <end position="565"/>
    </location>
</feature>
<feature type="disulfide bond" evidence="6">
    <location>
        <begin position="256"/>
        <end position="266"/>
    </location>
</feature>
<dbReference type="OrthoDB" id="283575at2759"/>
<dbReference type="GO" id="GO:0005509">
    <property type="term" value="F:calcium ion binding"/>
    <property type="evidence" value="ECO:0007669"/>
    <property type="project" value="InterPro"/>
</dbReference>
<keyword evidence="12" id="KW-1185">Reference proteome</keyword>
<evidence type="ECO:0000256" key="6">
    <source>
        <dbReference type="PROSITE-ProRule" id="PRU00076"/>
    </source>
</evidence>
<feature type="domain" description="EGF-like" evidence="9">
    <location>
        <begin position="884"/>
        <end position="921"/>
    </location>
</feature>
<dbReference type="PROSITE" id="PS01186">
    <property type="entry name" value="EGF_2"/>
    <property type="match status" value="11"/>
</dbReference>
<dbReference type="GO" id="GO:0030414">
    <property type="term" value="F:peptidase inhibitor activity"/>
    <property type="evidence" value="ECO:0007669"/>
    <property type="project" value="InterPro"/>
</dbReference>
<dbReference type="PANTHER" id="PTHR24049:SF22">
    <property type="entry name" value="DROSOPHILA CRUMBS HOMOLOG"/>
    <property type="match status" value="1"/>
</dbReference>
<dbReference type="EMBL" id="CACVKT020008112">
    <property type="protein sequence ID" value="CAC5412867.1"/>
    <property type="molecule type" value="Genomic_DNA"/>
</dbReference>
<feature type="disulfide bond" evidence="6">
    <location>
        <begin position="712"/>
        <end position="721"/>
    </location>
</feature>